<keyword evidence="1" id="KW-0808">Transferase</keyword>
<protein>
    <submittedName>
        <fullName evidence="1">Phosphopantetheine adenylyltransferase</fullName>
    </submittedName>
</protein>
<dbReference type="AlphaFoldDB" id="A0A0B0N8T6"/>
<keyword evidence="2" id="KW-1185">Reference proteome</keyword>
<reference evidence="2" key="1">
    <citation type="submission" date="2014-09" db="EMBL/GenBank/DDBJ databases">
        <authorList>
            <person name="Mudge J."/>
            <person name="Ramaraj T."/>
            <person name="Lindquist I.E."/>
            <person name="Bharti A.K."/>
            <person name="Sundararajan A."/>
            <person name="Cameron C.T."/>
            <person name="Woodward J.E."/>
            <person name="May G.D."/>
            <person name="Brubaker C."/>
            <person name="Broadhvest J."/>
            <person name="Wilkins T.A."/>
        </authorList>
    </citation>
    <scope>NUCLEOTIDE SEQUENCE</scope>
    <source>
        <strain evidence="2">cv. AKA8401</strain>
    </source>
</reference>
<organism evidence="1 2">
    <name type="scientific">Gossypium arboreum</name>
    <name type="common">Tree cotton</name>
    <name type="synonym">Gossypium nanking</name>
    <dbReference type="NCBI Taxonomy" id="29729"/>
    <lineage>
        <taxon>Eukaryota</taxon>
        <taxon>Viridiplantae</taxon>
        <taxon>Streptophyta</taxon>
        <taxon>Embryophyta</taxon>
        <taxon>Tracheophyta</taxon>
        <taxon>Spermatophyta</taxon>
        <taxon>Magnoliopsida</taxon>
        <taxon>eudicotyledons</taxon>
        <taxon>Gunneridae</taxon>
        <taxon>Pentapetalae</taxon>
        <taxon>rosids</taxon>
        <taxon>malvids</taxon>
        <taxon>Malvales</taxon>
        <taxon>Malvaceae</taxon>
        <taxon>Malvoideae</taxon>
        <taxon>Gossypium</taxon>
    </lineage>
</organism>
<comment type="caution">
    <text evidence="1">The sequence shown here is derived from an EMBL/GenBank/DDBJ whole genome shotgun (WGS) entry which is preliminary data.</text>
</comment>
<keyword evidence="1" id="KW-0548">Nucleotidyltransferase</keyword>
<dbReference type="GO" id="GO:0016779">
    <property type="term" value="F:nucleotidyltransferase activity"/>
    <property type="evidence" value="ECO:0007669"/>
    <property type="project" value="UniProtKB-KW"/>
</dbReference>
<sequence>MPCPRHGLTLTIEIVVDAMSQTWSYTSSHISVSMSCPKHGLTLTHLIADACPRHVLHWLTSRGRCMSQTCLTLALVSMPIPCPKHGLTLALIMRPMHVTNMSYTST</sequence>
<dbReference type="Proteomes" id="UP000032142">
    <property type="component" value="Unassembled WGS sequence"/>
</dbReference>
<evidence type="ECO:0000313" key="2">
    <source>
        <dbReference type="Proteomes" id="UP000032142"/>
    </source>
</evidence>
<dbReference type="EMBL" id="JRRC01476024">
    <property type="protein sequence ID" value="KHG07516.1"/>
    <property type="molecule type" value="Genomic_DNA"/>
</dbReference>
<name>A0A0B0N8T6_GOSAR</name>
<evidence type="ECO:0000313" key="1">
    <source>
        <dbReference type="EMBL" id="KHG07516.1"/>
    </source>
</evidence>
<accession>A0A0B0N8T6</accession>
<proteinExistence type="predicted"/>
<gene>
    <name evidence="1" type="ORF">F383_34021</name>
</gene>